<evidence type="ECO:0000256" key="1">
    <source>
        <dbReference type="SAM" id="MobiDB-lite"/>
    </source>
</evidence>
<dbReference type="Proteomes" id="UP000030982">
    <property type="component" value="Unassembled WGS sequence"/>
</dbReference>
<dbReference type="AlphaFoldDB" id="A0A0B2ADH4"/>
<keyword evidence="3" id="KW-1185">Reference proteome</keyword>
<evidence type="ECO:0000313" key="3">
    <source>
        <dbReference type="Proteomes" id="UP000030982"/>
    </source>
</evidence>
<feature type="compositionally biased region" description="Basic and acidic residues" evidence="1">
    <location>
        <begin position="13"/>
        <end position="39"/>
    </location>
</feature>
<protein>
    <submittedName>
        <fullName evidence="2">Uncharacterized protein</fullName>
    </submittedName>
</protein>
<dbReference type="STRING" id="1338436.LK10_16840"/>
<sequence>MATTATRSGVRCELTDRVEESEGAVDRNDGDSVPRRRDADLEHATVRELIVQLARVEEEGVRCAENGAREHARDLAERGRAIVQELRSRALEAELD</sequence>
<feature type="region of interest" description="Disordered" evidence="1">
    <location>
        <begin position="1"/>
        <end position="39"/>
    </location>
</feature>
<dbReference type="EMBL" id="JTDL01000143">
    <property type="protein sequence ID" value="KHL01303.1"/>
    <property type="molecule type" value="Genomic_DNA"/>
</dbReference>
<accession>A0A0B2ADH4</accession>
<reference evidence="2 3" key="1">
    <citation type="submission" date="2014-09" db="EMBL/GenBank/DDBJ databases">
        <title>Genome sequence of Sinomonas sp. MUSC 117.</title>
        <authorList>
            <person name="Lee L.-H."/>
        </authorList>
    </citation>
    <scope>NUCLEOTIDE SEQUENCE [LARGE SCALE GENOMIC DNA]</scope>
    <source>
        <strain evidence="2 3">MUSC 117</strain>
    </source>
</reference>
<name>A0A0B2ADH4_9MICC</name>
<gene>
    <name evidence="2" type="ORF">LK10_16840</name>
</gene>
<comment type="caution">
    <text evidence="2">The sequence shown here is derived from an EMBL/GenBank/DDBJ whole genome shotgun (WGS) entry which is preliminary data.</text>
</comment>
<organism evidence="2 3">
    <name type="scientific">Sinomonas humi</name>
    <dbReference type="NCBI Taxonomy" id="1338436"/>
    <lineage>
        <taxon>Bacteria</taxon>
        <taxon>Bacillati</taxon>
        <taxon>Actinomycetota</taxon>
        <taxon>Actinomycetes</taxon>
        <taxon>Micrococcales</taxon>
        <taxon>Micrococcaceae</taxon>
        <taxon>Sinomonas</taxon>
    </lineage>
</organism>
<evidence type="ECO:0000313" key="2">
    <source>
        <dbReference type="EMBL" id="KHL01303.1"/>
    </source>
</evidence>
<proteinExistence type="predicted"/>